<evidence type="ECO:0000256" key="2">
    <source>
        <dbReference type="ARBA" id="ARBA00010363"/>
    </source>
</evidence>
<protein>
    <recommendedName>
        <fullName evidence="3 10">Lactoylglutathione lyase</fullName>
        <ecNumber evidence="3 10">4.4.1.5</ecNumber>
    </recommendedName>
    <alternativeName>
        <fullName evidence="10">Glyoxalase I</fullName>
    </alternativeName>
</protein>
<dbReference type="GO" id="GO:0004462">
    <property type="term" value="F:lactoylglutathione lyase activity"/>
    <property type="evidence" value="ECO:0007669"/>
    <property type="project" value="UniProtKB-UniRule"/>
</dbReference>
<dbReference type="InterPro" id="IPR037523">
    <property type="entry name" value="VOC_core"/>
</dbReference>
<feature type="domain" description="VOC" evidence="11">
    <location>
        <begin position="23"/>
        <end position="172"/>
    </location>
</feature>
<feature type="binding site" evidence="9">
    <location>
        <position position="122"/>
    </location>
    <ligand>
        <name>Zn(2+)</name>
        <dbReference type="ChEBI" id="CHEBI:29105"/>
        <note>ligand shared between dimeric partners</note>
    </ligand>
</feature>
<evidence type="ECO:0000313" key="13">
    <source>
        <dbReference type="Proteomes" id="UP000469421"/>
    </source>
</evidence>
<dbReference type="PANTHER" id="PTHR10374:SF30">
    <property type="entry name" value="LACTOYLGLUTATHIONE LYASE"/>
    <property type="match status" value="1"/>
</dbReference>
<comment type="catalytic activity">
    <reaction evidence="10">
        <text>(R)-S-lactoylglutathione = methylglyoxal + glutathione</text>
        <dbReference type="Rhea" id="RHEA:19069"/>
        <dbReference type="ChEBI" id="CHEBI:17158"/>
        <dbReference type="ChEBI" id="CHEBI:57474"/>
        <dbReference type="ChEBI" id="CHEBI:57925"/>
        <dbReference type="EC" id="4.4.1.5"/>
    </reaction>
</comment>
<dbReference type="InterPro" id="IPR004360">
    <property type="entry name" value="Glyas_Fos-R_dOase_dom"/>
</dbReference>
<dbReference type="Proteomes" id="UP000469421">
    <property type="component" value="Unassembled WGS sequence"/>
</dbReference>
<comment type="similarity">
    <text evidence="2 10">Belongs to the glyoxalase I family.</text>
</comment>
<evidence type="ECO:0000256" key="7">
    <source>
        <dbReference type="ARBA" id="ARBA00023239"/>
    </source>
</evidence>
<keyword evidence="13" id="KW-1185">Reference proteome</keyword>
<gene>
    <name evidence="12" type="primary">gloA</name>
    <name evidence="12" type="ORF">GFN93_02480</name>
</gene>
<evidence type="ECO:0000256" key="5">
    <source>
        <dbReference type="ARBA" id="ARBA00022723"/>
    </source>
</evidence>
<comment type="caution">
    <text evidence="12">The sequence shown here is derived from an EMBL/GenBank/DDBJ whole genome shotgun (WGS) entry which is preliminary data.</text>
</comment>
<evidence type="ECO:0000256" key="3">
    <source>
        <dbReference type="ARBA" id="ARBA00012081"/>
    </source>
</evidence>
<evidence type="ECO:0000256" key="10">
    <source>
        <dbReference type="RuleBase" id="RU361179"/>
    </source>
</evidence>
<name>A0A6N7LPJ2_9GAMM</name>
<feature type="binding site" evidence="9">
    <location>
        <position position="95"/>
    </location>
    <ligand>
        <name>Zn(2+)</name>
        <dbReference type="ChEBI" id="CHEBI:29105"/>
        <note>ligand shared between dimeric partners</note>
    </ligand>
</feature>
<dbReference type="NCBIfam" id="TIGR00068">
    <property type="entry name" value="glyox_I"/>
    <property type="match status" value="1"/>
</dbReference>
<comment type="cofactor">
    <cofactor evidence="10">
        <name>Ni(2+)</name>
        <dbReference type="ChEBI" id="CHEBI:49786"/>
    </cofactor>
    <text evidence="10">Binds 1 nickel ion per subunit.</text>
</comment>
<comment type="pathway">
    <text evidence="1 10">Secondary metabolite metabolism; methylglyoxal degradation; (R)-lactate from methylglyoxal: step 1/2.</text>
</comment>
<keyword evidence="4 10" id="KW-0533">Nickel</keyword>
<evidence type="ECO:0000256" key="1">
    <source>
        <dbReference type="ARBA" id="ARBA00005008"/>
    </source>
</evidence>
<evidence type="ECO:0000259" key="11">
    <source>
        <dbReference type="PROSITE" id="PS51819"/>
    </source>
</evidence>
<organism evidence="12 13">
    <name type="scientific">Alcanivorax sediminis</name>
    <dbReference type="NCBI Taxonomy" id="2663008"/>
    <lineage>
        <taxon>Bacteria</taxon>
        <taxon>Pseudomonadati</taxon>
        <taxon>Pseudomonadota</taxon>
        <taxon>Gammaproteobacteria</taxon>
        <taxon>Oceanospirillales</taxon>
        <taxon>Alcanivoracaceae</taxon>
        <taxon>Alcanivorax</taxon>
    </lineage>
</organism>
<evidence type="ECO:0000256" key="4">
    <source>
        <dbReference type="ARBA" id="ARBA00022596"/>
    </source>
</evidence>
<dbReference type="EMBL" id="WIRE01000001">
    <property type="protein sequence ID" value="MQX52097.1"/>
    <property type="molecule type" value="Genomic_DNA"/>
</dbReference>
<dbReference type="RefSeq" id="WP_153498845.1">
    <property type="nucleotide sequence ID" value="NZ_WIRE01000001.1"/>
</dbReference>
<dbReference type="AlphaFoldDB" id="A0A6N7LPJ2"/>
<dbReference type="InterPro" id="IPR004361">
    <property type="entry name" value="Glyoxalase_1"/>
</dbReference>
<comment type="function">
    <text evidence="10">Catalyzes the conversion of hemimercaptal, formed from methylglyoxal and glutathione, to S-lactoylglutathione.</text>
</comment>
<dbReference type="PROSITE" id="PS00935">
    <property type="entry name" value="GLYOXALASE_I_2"/>
    <property type="match status" value="1"/>
</dbReference>
<proteinExistence type="inferred from homology"/>
<accession>A0A6N7LPJ2</accession>
<dbReference type="GO" id="GO:0046872">
    <property type="term" value="F:metal ion binding"/>
    <property type="evidence" value="ECO:0007669"/>
    <property type="project" value="UniProtKB-UniRule"/>
</dbReference>
<feature type="active site" description="Proton donor/acceptor" evidence="8">
    <location>
        <position position="168"/>
    </location>
</feature>
<dbReference type="InterPro" id="IPR018146">
    <property type="entry name" value="Glyoxalase_1_CS"/>
</dbReference>
<keyword evidence="6 9" id="KW-0862">Zinc</keyword>
<reference evidence="12 13" key="1">
    <citation type="submission" date="2019-10" db="EMBL/GenBank/DDBJ databases">
        <title>Alcanivorax sp.PA15-N-34 draft genome sequence.</title>
        <authorList>
            <person name="Liao X."/>
            <person name="Shao Z."/>
        </authorList>
    </citation>
    <scope>NUCLEOTIDE SEQUENCE [LARGE SCALE GENOMIC DNA]</scope>
    <source>
        <strain evidence="12 13">PA15-N-34</strain>
    </source>
</reference>
<dbReference type="UniPathway" id="UPA00619">
    <property type="reaction ID" value="UER00675"/>
</dbReference>
<dbReference type="CDD" id="cd07233">
    <property type="entry name" value="GlxI_Zn"/>
    <property type="match status" value="1"/>
</dbReference>
<sequence>MSRHFEQADGLCEQPDAATQDFLFNQTMLRIKEPSRSLDFYTRVLGMRLVRKLDFPEMRFSLYFLAYLNDEEASQVPEDDVKRLTYTFGREAMLELTHNWGTEDDADFAYHDGNAQPQGFGHIGITVPDVYAAAERFEELGVTFVKRPDDGNMKGLAFIKDPDGYWIEILQANMLEKQQAEA</sequence>
<dbReference type="InterPro" id="IPR029068">
    <property type="entry name" value="Glyas_Bleomycin-R_OHBP_Dase"/>
</dbReference>
<dbReference type="PROSITE" id="PS51819">
    <property type="entry name" value="VOC"/>
    <property type="match status" value="1"/>
</dbReference>
<dbReference type="PANTHER" id="PTHR10374">
    <property type="entry name" value="LACTOYLGLUTATHIONE LYASE GLYOXALASE I"/>
    <property type="match status" value="1"/>
</dbReference>
<feature type="binding site" evidence="9">
    <location>
        <position position="26"/>
    </location>
    <ligand>
        <name>Zn(2+)</name>
        <dbReference type="ChEBI" id="CHEBI:29105"/>
        <note>ligand shared between dimeric partners</note>
    </ligand>
</feature>
<dbReference type="EC" id="4.4.1.5" evidence="3 10"/>
<comment type="cofactor">
    <cofactor evidence="9">
        <name>Zn(2+)</name>
        <dbReference type="ChEBI" id="CHEBI:29105"/>
    </cofactor>
    <text evidence="9">Binds 1 zinc ion per subunit. In the homodimer, two zinc ions are bound between subunits.</text>
</comment>
<feature type="binding site" evidence="9">
    <location>
        <position position="168"/>
    </location>
    <ligand>
        <name>Zn(2+)</name>
        <dbReference type="ChEBI" id="CHEBI:29105"/>
        <note>ligand shared between dimeric partners</note>
    </ligand>
</feature>
<evidence type="ECO:0000256" key="9">
    <source>
        <dbReference type="PIRSR" id="PIRSR604361-3"/>
    </source>
</evidence>
<evidence type="ECO:0000256" key="8">
    <source>
        <dbReference type="PIRSR" id="PIRSR604361-1"/>
    </source>
</evidence>
<dbReference type="Pfam" id="PF00903">
    <property type="entry name" value="Glyoxalase"/>
    <property type="match status" value="1"/>
</dbReference>
<keyword evidence="5 9" id="KW-0479">Metal-binding</keyword>
<evidence type="ECO:0000256" key="6">
    <source>
        <dbReference type="ARBA" id="ARBA00022833"/>
    </source>
</evidence>
<keyword evidence="7 10" id="KW-0456">Lyase</keyword>
<dbReference type="PROSITE" id="PS00934">
    <property type="entry name" value="GLYOXALASE_I_1"/>
    <property type="match status" value="1"/>
</dbReference>
<evidence type="ECO:0000313" key="12">
    <source>
        <dbReference type="EMBL" id="MQX52097.1"/>
    </source>
</evidence>
<dbReference type="Gene3D" id="3.10.180.10">
    <property type="entry name" value="2,3-Dihydroxybiphenyl 1,2-Dioxygenase, domain 1"/>
    <property type="match status" value="1"/>
</dbReference>
<dbReference type="SUPFAM" id="SSF54593">
    <property type="entry name" value="Glyoxalase/Bleomycin resistance protein/Dihydroxybiphenyl dioxygenase"/>
    <property type="match status" value="1"/>
</dbReference>